<dbReference type="KEGG" id="mbb:BCG_1804c"/>
<dbReference type="EMBL" id="AM408590">
    <property type="protein sequence ID" value="CAL71791.1"/>
    <property type="molecule type" value="Genomic_DNA"/>
</dbReference>
<reference evidence="2 3" key="1">
    <citation type="journal article" date="2007" name="Proc. Natl. Acad. Sci. U.S.A.">
        <title>Genome plasticity of BCG and impact on vaccine efficacy.</title>
        <authorList>
            <person name="Brosch R."/>
            <person name="Gordon S.V."/>
            <person name="Garnier T."/>
            <person name="Eiglmeier K."/>
            <person name="Frigui W."/>
            <person name="Valenti P."/>
            <person name="Dos Santos S."/>
            <person name="Duthoy S."/>
            <person name="Lacroix C."/>
            <person name="Garcia-Pelayo C."/>
            <person name="Inwald J.K."/>
            <person name="Golby P."/>
            <person name="Garcia J.N."/>
            <person name="Hewinson R.G."/>
            <person name="Behr M.A."/>
            <person name="Quail M.A."/>
            <person name="Churcher C."/>
            <person name="Barrell B.G."/>
            <person name="Parkhill J."/>
            <person name="Cole S.T."/>
        </authorList>
    </citation>
    <scope>NUCLEOTIDE SEQUENCE [LARGE SCALE GENOMIC DNA]</scope>
    <source>
        <strain evidence="3">BCG / Pasteur 1173P2</strain>
    </source>
</reference>
<sequence>MDVPGLGQIALNSAPIFGGAMLAIAAGQFKGPDFRALIRQDMDLLDRLPADATKRRANLQRTIDARIDDLIDAADKSHALRKAAMSYRGNWRDIVLLVCVLLFTIIWWNVNHGRANWLPTFVLLILLAAVTAVYALRGALRAATSLMRGRRGADR</sequence>
<organism evidence="2 3">
    <name type="scientific">Mycobacterium bovis (strain BCG / Pasteur 1173P2)</name>
    <dbReference type="NCBI Taxonomy" id="410289"/>
    <lineage>
        <taxon>Bacteria</taxon>
        <taxon>Bacillati</taxon>
        <taxon>Actinomycetota</taxon>
        <taxon>Actinomycetes</taxon>
        <taxon>Mycobacteriales</taxon>
        <taxon>Mycobacteriaceae</taxon>
        <taxon>Mycobacterium</taxon>
        <taxon>Mycobacterium tuberculosis complex</taxon>
    </lineage>
</organism>
<evidence type="ECO:0000313" key="2">
    <source>
        <dbReference type="EMBL" id="CAL71791.1"/>
    </source>
</evidence>
<feature type="transmembrane region" description="Helical" evidence="1">
    <location>
        <begin position="116"/>
        <end position="140"/>
    </location>
</feature>
<proteinExistence type="predicted"/>
<dbReference type="HOGENOM" id="CLU_1711229_0_0_11"/>
<dbReference type="Proteomes" id="UP000001472">
    <property type="component" value="Chromosome"/>
</dbReference>
<dbReference type="GeneID" id="45425740"/>
<dbReference type="RefSeq" id="WP_003899010.1">
    <property type="nucleotide sequence ID" value="NC_008769.1"/>
</dbReference>
<keyword evidence="1" id="KW-1133">Transmembrane helix</keyword>
<evidence type="ECO:0000313" key="3">
    <source>
        <dbReference type="Proteomes" id="UP000001472"/>
    </source>
</evidence>
<gene>
    <name evidence="2" type="ordered locus">BCG_1804c</name>
</gene>
<feature type="transmembrane region" description="Helical" evidence="1">
    <location>
        <begin position="91"/>
        <end position="110"/>
    </location>
</feature>
<dbReference type="AlphaFoldDB" id="A0A0H3MB19"/>
<keyword evidence="1" id="KW-0812">Transmembrane</keyword>
<name>A0A0H3MB19_MYCBP</name>
<protein>
    <submittedName>
        <fullName evidence="2">Uncharacterized protein</fullName>
    </submittedName>
</protein>
<accession>A0A0H3MB19</accession>
<keyword evidence="1" id="KW-0472">Membrane</keyword>
<feature type="transmembrane region" description="Helical" evidence="1">
    <location>
        <begin position="6"/>
        <end position="29"/>
    </location>
</feature>
<evidence type="ECO:0000256" key="1">
    <source>
        <dbReference type="SAM" id="Phobius"/>
    </source>
</evidence>